<proteinExistence type="predicted"/>
<evidence type="ECO:0000313" key="2">
    <source>
        <dbReference type="EMBL" id="CAA2993085.1"/>
    </source>
</evidence>
<keyword evidence="1" id="KW-0472">Membrane</keyword>
<accession>A0A8S0SL19</accession>
<organism evidence="2 3">
    <name type="scientific">Olea europaea subsp. europaea</name>
    <dbReference type="NCBI Taxonomy" id="158383"/>
    <lineage>
        <taxon>Eukaryota</taxon>
        <taxon>Viridiplantae</taxon>
        <taxon>Streptophyta</taxon>
        <taxon>Embryophyta</taxon>
        <taxon>Tracheophyta</taxon>
        <taxon>Spermatophyta</taxon>
        <taxon>Magnoliopsida</taxon>
        <taxon>eudicotyledons</taxon>
        <taxon>Gunneridae</taxon>
        <taxon>Pentapetalae</taxon>
        <taxon>asterids</taxon>
        <taxon>lamiids</taxon>
        <taxon>Lamiales</taxon>
        <taxon>Oleaceae</taxon>
        <taxon>Oleeae</taxon>
        <taxon>Olea</taxon>
    </lineage>
</organism>
<keyword evidence="3" id="KW-1185">Reference proteome</keyword>
<dbReference type="Proteomes" id="UP000594638">
    <property type="component" value="Unassembled WGS sequence"/>
</dbReference>
<name>A0A8S0SL19_OLEEU</name>
<evidence type="ECO:0000313" key="3">
    <source>
        <dbReference type="Proteomes" id="UP000594638"/>
    </source>
</evidence>
<dbReference type="EMBL" id="CACTIH010005445">
    <property type="protein sequence ID" value="CAA2993085.1"/>
    <property type="molecule type" value="Genomic_DNA"/>
</dbReference>
<evidence type="ECO:0000256" key="1">
    <source>
        <dbReference type="SAM" id="Phobius"/>
    </source>
</evidence>
<sequence>MKEYSFDPAKVAVTMKYVLNSDLPPITIKSDDNVLSYMVLKDMNHDPAKCSIHIEITTAHIEKQPIALSVDVQSNEHEFLLTDMSSDICGVAMETVLIHQQLPLDRVSSTILLAVGVSFVSLVGVNMRRAASLSQSSSFAFLGIYNDSTAFGILLGYISK</sequence>
<keyword evidence="1" id="KW-0812">Transmembrane</keyword>
<protein>
    <submittedName>
        <fullName evidence="2">Uncharacterized protein</fullName>
    </submittedName>
</protein>
<gene>
    <name evidence="2" type="ORF">OLEA9_A067181</name>
</gene>
<feature type="transmembrane region" description="Helical" evidence="1">
    <location>
        <begin position="139"/>
        <end position="158"/>
    </location>
</feature>
<dbReference type="AlphaFoldDB" id="A0A8S0SL19"/>
<keyword evidence="1" id="KW-1133">Transmembrane helix</keyword>
<feature type="transmembrane region" description="Helical" evidence="1">
    <location>
        <begin position="107"/>
        <end position="127"/>
    </location>
</feature>
<dbReference type="Gramene" id="OE9A067181T1">
    <property type="protein sequence ID" value="OE9A067181C1"/>
    <property type="gene ID" value="OE9A067181"/>
</dbReference>
<comment type="caution">
    <text evidence="2">The sequence shown here is derived from an EMBL/GenBank/DDBJ whole genome shotgun (WGS) entry which is preliminary data.</text>
</comment>
<reference evidence="2 3" key="1">
    <citation type="submission" date="2019-12" db="EMBL/GenBank/DDBJ databases">
        <authorList>
            <person name="Alioto T."/>
            <person name="Alioto T."/>
            <person name="Gomez Garrido J."/>
        </authorList>
    </citation>
    <scope>NUCLEOTIDE SEQUENCE [LARGE SCALE GENOMIC DNA]</scope>
</reference>